<dbReference type="FunCoup" id="A0A1Y1Z3P1">
    <property type="interactions" value="242"/>
</dbReference>
<dbReference type="CDD" id="cd14825">
    <property type="entry name" value="TRAPPC2_sedlin"/>
    <property type="match status" value="1"/>
</dbReference>
<proteinExistence type="predicted"/>
<dbReference type="GO" id="GO:0005737">
    <property type="term" value="C:cytoplasm"/>
    <property type="evidence" value="ECO:0007669"/>
    <property type="project" value="GOC"/>
</dbReference>
<dbReference type="InterPro" id="IPR011012">
    <property type="entry name" value="Longin-like_dom_sf"/>
</dbReference>
<organism evidence="1 2">
    <name type="scientific">Basidiobolus meristosporus CBS 931.73</name>
    <dbReference type="NCBI Taxonomy" id="1314790"/>
    <lineage>
        <taxon>Eukaryota</taxon>
        <taxon>Fungi</taxon>
        <taxon>Fungi incertae sedis</taxon>
        <taxon>Zoopagomycota</taxon>
        <taxon>Entomophthoromycotina</taxon>
        <taxon>Basidiobolomycetes</taxon>
        <taxon>Basidiobolales</taxon>
        <taxon>Basidiobolaceae</taxon>
        <taxon>Basidiobolus</taxon>
    </lineage>
</organism>
<sequence length="138" mass="16002">MSGFYFAIVGNKDNPIYEAEIGSPAREVAKNDDTKHLYQFVAHSALDVVDEMIWTTNALYLKTVDKYNDWFVSAYVTPSNVRLLLLHEAKNDDAIFNFFKDCHELYIRALMNPFYEQNSLITSTSFDTKVRALARRYL</sequence>
<name>A0A1Y1Z3P1_9FUNG</name>
<reference evidence="1 2" key="1">
    <citation type="submission" date="2016-07" db="EMBL/GenBank/DDBJ databases">
        <title>Pervasive Adenine N6-methylation of Active Genes in Fungi.</title>
        <authorList>
            <consortium name="DOE Joint Genome Institute"/>
            <person name="Mondo S.J."/>
            <person name="Dannebaum R.O."/>
            <person name="Kuo R.C."/>
            <person name="Labutti K."/>
            <person name="Haridas S."/>
            <person name="Kuo A."/>
            <person name="Salamov A."/>
            <person name="Ahrendt S.R."/>
            <person name="Lipzen A."/>
            <person name="Sullivan W."/>
            <person name="Andreopoulos W.B."/>
            <person name="Clum A."/>
            <person name="Lindquist E."/>
            <person name="Daum C."/>
            <person name="Ramamoorthy G.K."/>
            <person name="Gryganskyi A."/>
            <person name="Culley D."/>
            <person name="Magnuson J.K."/>
            <person name="James T.Y."/>
            <person name="O'Malley M.A."/>
            <person name="Stajich J.E."/>
            <person name="Spatafora J.W."/>
            <person name="Visel A."/>
            <person name="Grigoriev I.V."/>
        </authorList>
    </citation>
    <scope>NUCLEOTIDE SEQUENCE [LARGE SCALE GENOMIC DNA]</scope>
    <source>
        <strain evidence="1 2">CBS 931.73</strain>
    </source>
</reference>
<accession>A0A1Y1Z3P1</accession>
<dbReference type="Proteomes" id="UP000193498">
    <property type="component" value="Unassembled WGS sequence"/>
</dbReference>
<dbReference type="EMBL" id="MCFE01000031">
    <property type="protein sequence ID" value="ORY04826.1"/>
    <property type="molecule type" value="Genomic_DNA"/>
</dbReference>
<dbReference type="OrthoDB" id="10252102at2759"/>
<dbReference type="InterPro" id="IPR006722">
    <property type="entry name" value="Sedlin"/>
</dbReference>
<dbReference type="STRING" id="1314790.A0A1Y1Z3P1"/>
<evidence type="ECO:0000313" key="1">
    <source>
        <dbReference type="EMBL" id="ORY04826.1"/>
    </source>
</evidence>
<dbReference type="PANTHER" id="PTHR12403">
    <property type="entry name" value="TRAFFICKING PROTEIN PARTICLE COMPLEX SUBUNIT 2"/>
    <property type="match status" value="1"/>
</dbReference>
<gene>
    <name evidence="1" type="ORF">K493DRAFT_275564</name>
</gene>
<dbReference type="InParanoid" id="A0A1Y1Z3P1"/>
<dbReference type="Pfam" id="PF04628">
    <property type="entry name" value="Sedlin_N"/>
    <property type="match status" value="1"/>
</dbReference>
<dbReference type="AlphaFoldDB" id="A0A1Y1Z3P1"/>
<dbReference type="SUPFAM" id="SSF64356">
    <property type="entry name" value="SNARE-like"/>
    <property type="match status" value="1"/>
</dbReference>
<evidence type="ECO:0000313" key="2">
    <source>
        <dbReference type="Proteomes" id="UP000193498"/>
    </source>
</evidence>
<comment type="caution">
    <text evidence="1">The sequence shown here is derived from an EMBL/GenBank/DDBJ whole genome shotgun (WGS) entry which is preliminary data.</text>
</comment>
<keyword evidence="2" id="KW-1185">Reference proteome</keyword>
<dbReference type="GO" id="GO:0006888">
    <property type="term" value="P:endoplasmic reticulum to Golgi vesicle-mediated transport"/>
    <property type="evidence" value="ECO:0007669"/>
    <property type="project" value="InterPro"/>
</dbReference>
<dbReference type="Gene3D" id="3.30.450.70">
    <property type="match status" value="1"/>
</dbReference>
<protein>
    <submittedName>
        <fullName evidence="1">Sedlin</fullName>
    </submittedName>
</protein>